<dbReference type="InterPro" id="IPR003593">
    <property type="entry name" value="AAA+_ATPase"/>
</dbReference>
<dbReference type="RefSeq" id="WP_323280289.1">
    <property type="nucleotide sequence ID" value="NZ_JAYGGQ010000014.1"/>
</dbReference>
<keyword evidence="6" id="KW-0812">Transmembrane</keyword>
<dbReference type="InterPro" id="IPR032030">
    <property type="entry name" value="YscD_cytoplasmic_dom"/>
</dbReference>
<reference evidence="9 10" key="1">
    <citation type="submission" date="2023-12" db="EMBL/GenBank/DDBJ databases">
        <title>Sinomonas terricola sp. nov, isolated from litchi orchard soil in Guangdong, PR China.</title>
        <authorList>
            <person name="Jiaxin W."/>
            <person name="Yang Z."/>
            <person name="Honghui Z."/>
        </authorList>
    </citation>
    <scope>NUCLEOTIDE SEQUENCE [LARGE SCALE GENOMIC DNA]</scope>
    <source>
        <strain evidence="9 10">JGH33</strain>
    </source>
</reference>
<gene>
    <name evidence="9" type="ORF">SPF06_16810</name>
</gene>
<feature type="coiled-coil region" evidence="5">
    <location>
        <begin position="295"/>
        <end position="322"/>
    </location>
</feature>
<feature type="domain" description="FHA" evidence="7">
    <location>
        <begin position="126"/>
        <end position="174"/>
    </location>
</feature>
<feature type="transmembrane region" description="Helical" evidence="6">
    <location>
        <begin position="241"/>
        <end position="260"/>
    </location>
</feature>
<keyword evidence="5" id="KW-0175">Coiled coil</keyword>
<dbReference type="InterPro" id="IPR050206">
    <property type="entry name" value="FtsK/SpoIIIE/SftA"/>
</dbReference>
<name>A0ABU5T9Q5_9MICC</name>
<evidence type="ECO:0000256" key="6">
    <source>
        <dbReference type="SAM" id="Phobius"/>
    </source>
</evidence>
<feature type="binding site" evidence="4">
    <location>
        <begin position="1027"/>
        <end position="1034"/>
    </location>
    <ligand>
        <name>ATP</name>
        <dbReference type="ChEBI" id="CHEBI:30616"/>
    </ligand>
</feature>
<keyword evidence="2 4" id="KW-0547">Nucleotide-binding</keyword>
<dbReference type="Pfam" id="PF01580">
    <property type="entry name" value="FtsK_SpoIIIE"/>
    <property type="match status" value="2"/>
</dbReference>
<organism evidence="9 10">
    <name type="scientific">Sinomonas terricola</name>
    <dbReference type="NCBI Taxonomy" id="3110330"/>
    <lineage>
        <taxon>Bacteria</taxon>
        <taxon>Bacillati</taxon>
        <taxon>Actinomycetota</taxon>
        <taxon>Actinomycetes</taxon>
        <taxon>Micrococcales</taxon>
        <taxon>Micrococcaceae</taxon>
        <taxon>Sinomonas</taxon>
    </lineage>
</organism>
<dbReference type="InterPro" id="IPR002543">
    <property type="entry name" value="FtsK_dom"/>
</dbReference>
<evidence type="ECO:0000256" key="4">
    <source>
        <dbReference type="PROSITE-ProRule" id="PRU00289"/>
    </source>
</evidence>
<dbReference type="Proteomes" id="UP001304769">
    <property type="component" value="Unassembled WGS sequence"/>
</dbReference>
<dbReference type="Gene3D" id="3.40.50.300">
    <property type="entry name" value="P-loop containing nucleotide triphosphate hydrolases"/>
    <property type="match status" value="4"/>
</dbReference>
<feature type="binding site" evidence="4">
    <location>
        <begin position="701"/>
        <end position="708"/>
    </location>
    <ligand>
        <name>ATP</name>
        <dbReference type="ChEBI" id="CHEBI:30616"/>
    </ligand>
</feature>
<sequence length="1484" mass="157925">MRLKLSVRRGGTTTDLMITADATATIGDVATTLVSADPARVETAGAPDAQQYSLRVADAGGSQMRELDPEVAIGEAGLRSGAVVDIAARSGHFEAPGSDRGPAAAVLRVLEGPQAGQEFPLPFGASIIGRDRHVDVRLADGLVSKRHARINVGESIEIIDLNSANGVVIGGVQVARAALTSADHVVLGESSICVIPLQTTPPAPAGAAVVDHIRSPRVVPQYPGEDFPAPTPPRGPQRQRFPYLALISPLILGGVMFALTGQLLSVIMMAMSPVLLIGGYIDFQLGARQTAKSERRRFDAAMLKLQERLEQARDEERRARRLEVPGTGDMANAAHRLGPLLWCERPESPNFLAVNLGLGRAASRNRVVLPQSNETSPESWDQLLQLRAEFATIDQVPIVAQLRSSGALGFAGPREARDAIACGAVFQLLARHSPAELVVAAMVAPTSRSAWNWLKWMPHATSAHSPIEVQLLTDSPGTAAALLTDLEGLVEARLEGASRPVPAPRGPVDPRKPEELAHPGIPAVLLVVEHDAQVDRGRLTRLAERGADASVHVVWCAPSVERLPGVCRSHLAVDHTESGAIVGQVRLGVRTMPVESERLDPRETERLARGLSPVSDVGAPIDDDSDLPREISYAALAGLELLDQSEHVVERWRENSSLIVRDGSPARAGKEGNLRALVGHAGAEPFYLDLRRDGPHALVGGTTGSGKSEFLQSWVLGMAAANSPDRLTFLFVDYKGGSAFADCVKLPHFVGLVTDLSPHLVRRALASLRAELRYRERLFQRKRVKDLVELERKGDSECPPSLVIVVDEFAALVQEVPEFVDGVVDVAQRGRSLGLHLILATQRPAGVIKDNLRANTNLRIALRMSDADDSTDILGAPLAAHFDPAIPGRGAVRTGPGRLRSFQSGYAGGRTTVIAPPPRIDVRELAFGAASVWETPEMDQAEEASESGPTDIARIVRTISTAAAGAGVPSPRRPWLDTLAPVYDLKRLPNPRTDERIPLGVMDDPEAQDQPSVFYEPDIDGNMAIFGTGGSGKSTALRTIAAAAAVTTRGGPAHVYGLDFGAGGLRMLESLPHVAAIVSGDDDERVVRVLRRLRDVVDERAARYAAVRAGTIVDYRKLAGAPDEPRIFLLIDGIGAFREQYEFGSSQNSGWFAAFTQIAADGRQLGVHVVMTADRANAVPTSIATTVQRRIVLRLASEDEYLLLGVPKDILGASSPPGRGVLDGNELQLAVLGESANLALQSRELQRLAASLGRGGVHRPEPIGKLPEQIALDLLPEAIDGRAVIGVDDVSLGPASLELRGPFMLSGPPSSGRTTALATLAKAARRSDPAAVTVLLSPRPSSLVQLGPWTASADGARGVAELSAQLADRLELLGENGPRTAIFIENVTEFQGGEAEPALNRLVKAAVRGGHFVVGEAEISTWSQAWSIAGPFKAGRRGLLLAPGDLDGELLGAPLGRLRRSDFPPGRGFLIAKGRATRLHVAEP</sequence>
<proteinExistence type="predicted"/>
<dbReference type="InterPro" id="IPR008984">
    <property type="entry name" value="SMAD_FHA_dom_sf"/>
</dbReference>
<keyword evidence="6" id="KW-0472">Membrane</keyword>
<evidence type="ECO:0000256" key="2">
    <source>
        <dbReference type="ARBA" id="ARBA00022741"/>
    </source>
</evidence>
<dbReference type="SUPFAM" id="SSF52540">
    <property type="entry name" value="P-loop containing nucleoside triphosphate hydrolases"/>
    <property type="match status" value="3"/>
</dbReference>
<evidence type="ECO:0000313" key="10">
    <source>
        <dbReference type="Proteomes" id="UP001304769"/>
    </source>
</evidence>
<dbReference type="SUPFAM" id="SSF49879">
    <property type="entry name" value="SMAD/FHA domain"/>
    <property type="match status" value="1"/>
</dbReference>
<evidence type="ECO:0000259" key="8">
    <source>
        <dbReference type="PROSITE" id="PS50901"/>
    </source>
</evidence>
<feature type="domain" description="FtsK" evidence="8">
    <location>
        <begin position="1010"/>
        <end position="1202"/>
    </location>
</feature>
<comment type="caution">
    <text evidence="9">The sequence shown here is derived from an EMBL/GenBank/DDBJ whole genome shotgun (WGS) entry which is preliminary data.</text>
</comment>
<evidence type="ECO:0000256" key="1">
    <source>
        <dbReference type="ARBA" id="ARBA00022553"/>
    </source>
</evidence>
<dbReference type="Pfam" id="PF16697">
    <property type="entry name" value="Yop-YscD_cpl"/>
    <property type="match status" value="1"/>
</dbReference>
<keyword evidence="3 4" id="KW-0067">ATP-binding</keyword>
<keyword evidence="6" id="KW-1133">Transmembrane helix</keyword>
<dbReference type="CDD" id="cd00060">
    <property type="entry name" value="FHA"/>
    <property type="match status" value="1"/>
</dbReference>
<dbReference type="PANTHER" id="PTHR22683">
    <property type="entry name" value="SPORULATION PROTEIN RELATED"/>
    <property type="match status" value="1"/>
</dbReference>
<dbReference type="InterPro" id="IPR000253">
    <property type="entry name" value="FHA_dom"/>
</dbReference>
<dbReference type="Gene3D" id="2.60.200.20">
    <property type="match status" value="1"/>
</dbReference>
<dbReference type="CDD" id="cd01127">
    <property type="entry name" value="TrwB_TraG_TraD_VirD4"/>
    <property type="match status" value="1"/>
</dbReference>
<evidence type="ECO:0000256" key="3">
    <source>
        <dbReference type="ARBA" id="ARBA00022840"/>
    </source>
</evidence>
<dbReference type="PANTHER" id="PTHR22683:SF1">
    <property type="entry name" value="TYPE VII SECRETION SYSTEM PROTEIN ESSC"/>
    <property type="match status" value="1"/>
</dbReference>
<keyword evidence="10" id="KW-1185">Reference proteome</keyword>
<evidence type="ECO:0000313" key="9">
    <source>
        <dbReference type="EMBL" id="MEA5456397.1"/>
    </source>
</evidence>
<dbReference type="PROSITE" id="PS50901">
    <property type="entry name" value="FTSK"/>
    <property type="match status" value="2"/>
</dbReference>
<dbReference type="SMART" id="SM00382">
    <property type="entry name" value="AAA"/>
    <property type="match status" value="3"/>
</dbReference>
<dbReference type="PROSITE" id="PS50006">
    <property type="entry name" value="FHA_DOMAIN"/>
    <property type="match status" value="1"/>
</dbReference>
<dbReference type="EMBL" id="JAYGGQ010000014">
    <property type="protein sequence ID" value="MEA5456397.1"/>
    <property type="molecule type" value="Genomic_DNA"/>
</dbReference>
<feature type="domain" description="FtsK" evidence="8">
    <location>
        <begin position="683"/>
        <end position="871"/>
    </location>
</feature>
<dbReference type="SMART" id="SM00240">
    <property type="entry name" value="FHA"/>
    <property type="match status" value="1"/>
</dbReference>
<protein>
    <submittedName>
        <fullName evidence="9">FtsK/SpoIIIE domain-containing protein</fullName>
    </submittedName>
</protein>
<keyword evidence="1" id="KW-0597">Phosphoprotein</keyword>
<evidence type="ECO:0000259" key="7">
    <source>
        <dbReference type="PROSITE" id="PS50006"/>
    </source>
</evidence>
<dbReference type="InterPro" id="IPR027417">
    <property type="entry name" value="P-loop_NTPase"/>
</dbReference>
<evidence type="ECO:0000256" key="5">
    <source>
        <dbReference type="SAM" id="Coils"/>
    </source>
</evidence>
<accession>A0ABU5T9Q5</accession>